<dbReference type="AlphaFoldDB" id="A0A087U8Z5"/>
<name>A0A087U8Z5_STEMI</name>
<keyword evidence="2" id="KW-1185">Reference proteome</keyword>
<accession>A0A087U8Z5</accession>
<dbReference type="Proteomes" id="UP000054359">
    <property type="component" value="Unassembled WGS sequence"/>
</dbReference>
<evidence type="ECO:0000313" key="1">
    <source>
        <dbReference type="EMBL" id="KFM73834.1"/>
    </source>
</evidence>
<feature type="non-terminal residue" evidence="1">
    <location>
        <position position="50"/>
    </location>
</feature>
<proteinExistence type="predicted"/>
<evidence type="ECO:0000313" key="2">
    <source>
        <dbReference type="Proteomes" id="UP000054359"/>
    </source>
</evidence>
<reference evidence="1 2" key="1">
    <citation type="submission" date="2013-11" db="EMBL/GenBank/DDBJ databases">
        <title>Genome sequencing of Stegodyphus mimosarum.</title>
        <authorList>
            <person name="Bechsgaard J."/>
        </authorList>
    </citation>
    <scope>NUCLEOTIDE SEQUENCE [LARGE SCALE GENOMIC DNA]</scope>
</reference>
<sequence length="50" mass="5913">MFQTLKLYRNSMFFQMRLYVLLMKLSIIGVTGHPVMREKFHSVTAQGIIH</sequence>
<organism evidence="1 2">
    <name type="scientific">Stegodyphus mimosarum</name>
    <name type="common">African social velvet spider</name>
    <dbReference type="NCBI Taxonomy" id="407821"/>
    <lineage>
        <taxon>Eukaryota</taxon>
        <taxon>Metazoa</taxon>
        <taxon>Ecdysozoa</taxon>
        <taxon>Arthropoda</taxon>
        <taxon>Chelicerata</taxon>
        <taxon>Arachnida</taxon>
        <taxon>Araneae</taxon>
        <taxon>Araneomorphae</taxon>
        <taxon>Entelegynae</taxon>
        <taxon>Eresoidea</taxon>
        <taxon>Eresidae</taxon>
        <taxon>Stegodyphus</taxon>
    </lineage>
</organism>
<gene>
    <name evidence="1" type="ORF">X975_12381</name>
</gene>
<dbReference type="EMBL" id="KK118782">
    <property type="protein sequence ID" value="KFM73834.1"/>
    <property type="molecule type" value="Genomic_DNA"/>
</dbReference>
<protein>
    <submittedName>
        <fullName evidence="1">Uncharacterized protein</fullName>
    </submittedName>
</protein>